<evidence type="ECO:0000313" key="2">
    <source>
        <dbReference type="Proteomes" id="UP001158050"/>
    </source>
</evidence>
<dbReference type="Proteomes" id="UP001158050">
    <property type="component" value="Unassembled WGS sequence"/>
</dbReference>
<name>A0ABY1R4V9_9FLAO</name>
<keyword evidence="2" id="KW-1185">Reference proteome</keyword>
<proteinExistence type="predicted"/>
<gene>
    <name evidence="1" type="ORF">SAMN05421679_103480</name>
</gene>
<reference evidence="1 2" key="1">
    <citation type="submission" date="2017-05" db="EMBL/GenBank/DDBJ databases">
        <authorList>
            <person name="Varghese N."/>
            <person name="Submissions S."/>
        </authorList>
    </citation>
    <scope>NUCLEOTIDE SEQUENCE [LARGE SCALE GENOMIC DNA]</scope>
    <source>
        <strain evidence="1 2">DSM 18015</strain>
    </source>
</reference>
<protein>
    <submittedName>
        <fullName evidence="1">Uncharacterized protein</fullName>
    </submittedName>
</protein>
<dbReference type="EMBL" id="FXUO01000003">
    <property type="protein sequence ID" value="SMP92138.1"/>
    <property type="molecule type" value="Genomic_DNA"/>
</dbReference>
<sequence length="67" mass="7877">MSLEAFIIQRDIHSHIRQSHFSGCKNKNNFLTCNNLSDYFIKIEKPFNKLKGFLIFLVSNYTFSTCI</sequence>
<comment type="caution">
    <text evidence="1">The sequence shown here is derived from an EMBL/GenBank/DDBJ whole genome shotgun (WGS) entry which is preliminary data.</text>
</comment>
<organism evidence="1 2">
    <name type="scientific">Epilithonimonas pallida</name>
    <dbReference type="NCBI Taxonomy" id="373671"/>
    <lineage>
        <taxon>Bacteria</taxon>
        <taxon>Pseudomonadati</taxon>
        <taxon>Bacteroidota</taxon>
        <taxon>Flavobacteriia</taxon>
        <taxon>Flavobacteriales</taxon>
        <taxon>Weeksellaceae</taxon>
        <taxon>Chryseobacterium group</taxon>
        <taxon>Epilithonimonas</taxon>
    </lineage>
</organism>
<evidence type="ECO:0000313" key="1">
    <source>
        <dbReference type="EMBL" id="SMP92138.1"/>
    </source>
</evidence>
<accession>A0ABY1R4V9</accession>